<proteinExistence type="predicted"/>
<dbReference type="Proteomes" id="UP001157502">
    <property type="component" value="Chromosome 17"/>
</dbReference>
<dbReference type="EMBL" id="CM055744">
    <property type="protein sequence ID" value="KAJ7998599.1"/>
    <property type="molecule type" value="Genomic_DNA"/>
</dbReference>
<evidence type="ECO:0000313" key="1">
    <source>
        <dbReference type="EMBL" id="KAJ7998599.1"/>
    </source>
</evidence>
<protein>
    <submittedName>
        <fullName evidence="1">Uncharacterized protein</fullName>
    </submittedName>
</protein>
<gene>
    <name evidence="1" type="ORF">DPEC_G00206570</name>
</gene>
<comment type="caution">
    <text evidence="1">The sequence shown here is derived from an EMBL/GenBank/DDBJ whole genome shotgun (WGS) entry which is preliminary data.</text>
</comment>
<organism evidence="1 2">
    <name type="scientific">Dallia pectoralis</name>
    <name type="common">Alaska blackfish</name>
    <dbReference type="NCBI Taxonomy" id="75939"/>
    <lineage>
        <taxon>Eukaryota</taxon>
        <taxon>Metazoa</taxon>
        <taxon>Chordata</taxon>
        <taxon>Craniata</taxon>
        <taxon>Vertebrata</taxon>
        <taxon>Euteleostomi</taxon>
        <taxon>Actinopterygii</taxon>
        <taxon>Neopterygii</taxon>
        <taxon>Teleostei</taxon>
        <taxon>Protacanthopterygii</taxon>
        <taxon>Esociformes</taxon>
        <taxon>Umbridae</taxon>
        <taxon>Dallia</taxon>
    </lineage>
</organism>
<accession>A0ACC2G4M4</accession>
<name>A0ACC2G4M4_DALPE</name>
<evidence type="ECO:0000313" key="2">
    <source>
        <dbReference type="Proteomes" id="UP001157502"/>
    </source>
</evidence>
<reference evidence="1" key="1">
    <citation type="submission" date="2021-05" db="EMBL/GenBank/DDBJ databases">
        <authorList>
            <person name="Pan Q."/>
            <person name="Jouanno E."/>
            <person name="Zahm M."/>
            <person name="Klopp C."/>
            <person name="Cabau C."/>
            <person name="Louis A."/>
            <person name="Berthelot C."/>
            <person name="Parey E."/>
            <person name="Roest Crollius H."/>
            <person name="Montfort J."/>
            <person name="Robinson-Rechavi M."/>
            <person name="Bouchez O."/>
            <person name="Lampietro C."/>
            <person name="Lopez Roques C."/>
            <person name="Donnadieu C."/>
            <person name="Postlethwait J."/>
            <person name="Bobe J."/>
            <person name="Dillon D."/>
            <person name="Chandos A."/>
            <person name="von Hippel F."/>
            <person name="Guiguen Y."/>
        </authorList>
    </citation>
    <scope>NUCLEOTIDE SEQUENCE</scope>
    <source>
        <strain evidence="1">YG-Jan2019</strain>
    </source>
</reference>
<keyword evidence="2" id="KW-1185">Reference proteome</keyword>
<sequence length="199" mass="22866">MELTPLRTWDDFFPGSDQFVIPQVRDLTKWNNRVVNNLFYYQTNHLVFAVTVFLILGFLSPIGMLMGMAVVSLVFLGSVWAGENKAMIKDFKTMLNDFKKQNTILFVIAMMAASYFLMFLLKGIIVFVSGITFPLLLIFTHASLRFNKNTIWVVGLKNSPMGILLEALGQKEEILQKFFEFVEEKERNQKDTCMHTAQS</sequence>